<organism evidence="1 2">
    <name type="scientific">Nicotiana sylvestris</name>
    <name type="common">Wood tobacco</name>
    <name type="synonym">South American tobacco</name>
    <dbReference type="NCBI Taxonomy" id="4096"/>
    <lineage>
        <taxon>Eukaryota</taxon>
        <taxon>Viridiplantae</taxon>
        <taxon>Streptophyta</taxon>
        <taxon>Embryophyta</taxon>
        <taxon>Tracheophyta</taxon>
        <taxon>Spermatophyta</taxon>
        <taxon>Magnoliopsida</taxon>
        <taxon>eudicotyledons</taxon>
        <taxon>Gunneridae</taxon>
        <taxon>Pentapetalae</taxon>
        <taxon>asterids</taxon>
        <taxon>lamiids</taxon>
        <taxon>Solanales</taxon>
        <taxon>Solanaceae</taxon>
        <taxon>Nicotianoideae</taxon>
        <taxon>Nicotianeae</taxon>
        <taxon>Nicotiana</taxon>
    </lineage>
</organism>
<accession>A0A1U7W538</accession>
<sequence length="206" mass="23564">MKTANAPTDLFEEEKELLLQLEKWDNIEESIYKQKSRIQWLQLGDTNSVYFFVSMKTRKAHNQIIELINSNGDALKDGKSIEAEVVVFYKHLLGTANGSIPAIHPSWIRNGAVLTRRQQLRLITPFIKEDVIDALKVIDDMKAPGGDEFNACFFKKSWNITGDEILNPHAKEQQKEHLRQQVSRETSSIKPYCLGYCAINGNRSIE</sequence>
<dbReference type="RefSeq" id="XP_009769385.1">
    <property type="nucleotide sequence ID" value="XM_009771083.1"/>
</dbReference>
<proteinExistence type="predicted"/>
<dbReference type="STRING" id="4096.A0A1U7W538"/>
<gene>
    <name evidence="2" type="primary">LOC104220249</name>
</gene>
<evidence type="ECO:0000313" key="2">
    <source>
        <dbReference type="RefSeq" id="XP_009769385.1"/>
    </source>
</evidence>
<dbReference type="eggNOG" id="KOG1075">
    <property type="taxonomic scope" value="Eukaryota"/>
</dbReference>
<keyword evidence="1" id="KW-1185">Reference proteome</keyword>
<reference evidence="2" key="2">
    <citation type="submission" date="2025-08" db="UniProtKB">
        <authorList>
            <consortium name="RefSeq"/>
        </authorList>
    </citation>
    <scope>IDENTIFICATION</scope>
    <source>
        <tissue evidence="2">Leaf</tissue>
    </source>
</reference>
<protein>
    <submittedName>
        <fullName evidence="2">Uncharacterized protein LOC104220249</fullName>
    </submittedName>
</protein>
<name>A0A1U7W538_NICSY</name>
<evidence type="ECO:0000313" key="1">
    <source>
        <dbReference type="Proteomes" id="UP000189701"/>
    </source>
</evidence>
<dbReference type="AlphaFoldDB" id="A0A1U7W538"/>
<reference evidence="1" key="1">
    <citation type="journal article" date="2013" name="Genome Biol.">
        <title>Reference genomes and transcriptomes of Nicotiana sylvestris and Nicotiana tomentosiformis.</title>
        <authorList>
            <person name="Sierro N."/>
            <person name="Battey J.N."/>
            <person name="Ouadi S."/>
            <person name="Bovet L."/>
            <person name="Goepfert S."/>
            <person name="Bakaher N."/>
            <person name="Peitsch M.C."/>
            <person name="Ivanov N.V."/>
        </authorList>
    </citation>
    <scope>NUCLEOTIDE SEQUENCE [LARGE SCALE GENOMIC DNA]</scope>
</reference>
<dbReference type="Proteomes" id="UP000189701">
    <property type="component" value="Unplaced"/>
</dbReference>